<dbReference type="GeneID" id="108740477"/>
<dbReference type="InterPro" id="IPR039145">
    <property type="entry name" value="Ribosomal_mL40_metazoa/plant"/>
</dbReference>
<keyword evidence="6" id="KW-0687">Ribonucleoprotein</keyword>
<dbReference type="RefSeq" id="XP_025837258.1">
    <property type="nucleotide sequence ID" value="XM_025981473.1"/>
</dbReference>
<keyword evidence="5" id="KW-0496">Mitochondrion</keyword>
<dbReference type="PANTHER" id="PTHR13359:SF2">
    <property type="entry name" value="LARGE RIBOSOMAL SUBUNIT PROTEIN ML40"/>
    <property type="match status" value="1"/>
</dbReference>
<reference evidence="11 12" key="1">
    <citation type="submission" date="2025-04" db="UniProtKB">
        <authorList>
            <consortium name="RefSeq"/>
        </authorList>
    </citation>
    <scope>IDENTIFICATION</scope>
    <source>
        <tissue evidence="11 12">Entire body</tissue>
    </source>
</reference>
<sequence length="217" mass="25762">MSLVNIMNSFSKIYLQTISMPLRSISTTSIQFFKFSPCLMAEPLKKKKKMDPAIIRAREERKKKKIEKQIRRLEKNARQLKPIDECEVPLYLIDEQRYHYTTLVIKKHDNLQYYRKRARTIQLTEEVLESRAALFQAWSCYKQQQHLNDVQMIDRIMYSQQKALNELKNESEDLYQEAIQVEPMLLPIKLQGPSETPPIADYDAPDGDYQDVSRKWD</sequence>
<evidence type="ECO:0000313" key="12">
    <source>
        <dbReference type="RefSeq" id="XP_025837258.1"/>
    </source>
</evidence>
<accession>A0A1W4X2F0</accession>
<dbReference type="OrthoDB" id="5977625at2759"/>
<dbReference type="Proteomes" id="UP000192223">
    <property type="component" value="Unplaced"/>
</dbReference>
<comment type="subcellular location">
    <subcellularLocation>
        <location evidence="1">Mitochondrion</location>
    </subcellularLocation>
</comment>
<evidence type="ECO:0000256" key="8">
    <source>
        <dbReference type="ARBA" id="ARBA00083752"/>
    </source>
</evidence>
<gene>
    <name evidence="11" type="primary">LOC108740477</name>
    <name evidence="12" type="synonym">LOC112903998</name>
</gene>
<dbReference type="InterPro" id="IPR019192">
    <property type="entry name" value="Ribosomal_mL40"/>
</dbReference>
<evidence type="ECO:0000256" key="7">
    <source>
        <dbReference type="ARBA" id="ARBA00035192"/>
    </source>
</evidence>
<keyword evidence="10" id="KW-1185">Reference proteome</keyword>
<dbReference type="Gene3D" id="6.10.250.3440">
    <property type="match status" value="1"/>
</dbReference>
<organism evidence="10 11">
    <name type="scientific">Agrilus planipennis</name>
    <name type="common">Emerald ash borer</name>
    <name type="synonym">Agrilus marcopoli</name>
    <dbReference type="NCBI Taxonomy" id="224129"/>
    <lineage>
        <taxon>Eukaryota</taxon>
        <taxon>Metazoa</taxon>
        <taxon>Ecdysozoa</taxon>
        <taxon>Arthropoda</taxon>
        <taxon>Hexapoda</taxon>
        <taxon>Insecta</taxon>
        <taxon>Pterygota</taxon>
        <taxon>Neoptera</taxon>
        <taxon>Endopterygota</taxon>
        <taxon>Coleoptera</taxon>
        <taxon>Polyphaga</taxon>
        <taxon>Elateriformia</taxon>
        <taxon>Buprestoidea</taxon>
        <taxon>Buprestidae</taxon>
        <taxon>Agrilinae</taxon>
        <taxon>Agrilus</taxon>
    </lineage>
</organism>
<protein>
    <recommendedName>
        <fullName evidence="7">Large ribosomal subunit protein mL40</fullName>
    </recommendedName>
    <alternativeName>
        <fullName evidence="8">39S ribosomal protein L40, mitochondrial</fullName>
    </alternativeName>
</protein>
<comment type="similarity">
    <text evidence="2">Belongs to the mitochondrion-specific ribosomal protein mL40 family.</text>
</comment>
<evidence type="ECO:0000256" key="9">
    <source>
        <dbReference type="SAM" id="MobiDB-lite"/>
    </source>
</evidence>
<dbReference type="Pfam" id="PF09812">
    <property type="entry name" value="MRP-L28"/>
    <property type="match status" value="1"/>
</dbReference>
<evidence type="ECO:0000313" key="11">
    <source>
        <dbReference type="RefSeq" id="XP_018330306.1"/>
    </source>
</evidence>
<evidence type="ECO:0000256" key="4">
    <source>
        <dbReference type="ARBA" id="ARBA00022980"/>
    </source>
</evidence>
<dbReference type="KEGG" id="apln:108740477"/>
<evidence type="ECO:0000256" key="3">
    <source>
        <dbReference type="ARBA" id="ARBA00022946"/>
    </source>
</evidence>
<evidence type="ECO:0000256" key="2">
    <source>
        <dbReference type="ARBA" id="ARBA00009360"/>
    </source>
</evidence>
<proteinExistence type="inferred from homology"/>
<dbReference type="KEGG" id="apln:112903998"/>
<keyword evidence="4 11" id="KW-0689">Ribosomal protein</keyword>
<feature type="region of interest" description="Disordered" evidence="9">
    <location>
        <begin position="189"/>
        <end position="217"/>
    </location>
</feature>
<dbReference type="FunFam" id="6.10.250.3440:FF:000001">
    <property type="entry name" value="Mitochondrial ribosomal protein L40"/>
    <property type="match status" value="1"/>
</dbReference>
<evidence type="ECO:0000256" key="5">
    <source>
        <dbReference type="ARBA" id="ARBA00023128"/>
    </source>
</evidence>
<evidence type="ECO:0000256" key="6">
    <source>
        <dbReference type="ARBA" id="ARBA00023274"/>
    </source>
</evidence>
<keyword evidence="3" id="KW-0809">Transit peptide</keyword>
<dbReference type="PANTHER" id="PTHR13359">
    <property type="entry name" value="39S RIBOSOMAL PROTEIN L40, MITOCHONDRIAL"/>
    <property type="match status" value="1"/>
</dbReference>
<dbReference type="AlphaFoldDB" id="A0A1W4X2F0"/>
<evidence type="ECO:0000313" key="10">
    <source>
        <dbReference type="Proteomes" id="UP000192223"/>
    </source>
</evidence>
<dbReference type="STRING" id="224129.A0A1W4X2F0"/>
<dbReference type="RefSeq" id="XP_018330306.1">
    <property type="nucleotide sequence ID" value="XM_018474804.2"/>
</dbReference>
<evidence type="ECO:0000256" key="1">
    <source>
        <dbReference type="ARBA" id="ARBA00004173"/>
    </source>
</evidence>
<dbReference type="GO" id="GO:0005762">
    <property type="term" value="C:mitochondrial large ribosomal subunit"/>
    <property type="evidence" value="ECO:0007669"/>
    <property type="project" value="InterPro"/>
</dbReference>
<name>A0A1W4X2F0_AGRPL</name>